<dbReference type="CDD" id="cd15482">
    <property type="entry name" value="Sialidase_non-viral"/>
    <property type="match status" value="1"/>
</dbReference>
<dbReference type="Gene3D" id="2.130.10.10">
    <property type="entry name" value="YVTN repeat-like/Quinoprotein amine dehydrogenase"/>
    <property type="match status" value="5"/>
</dbReference>
<dbReference type="STRING" id="570519.SAMN04488116_0212"/>
<protein>
    <recommendedName>
        <fullName evidence="3">Sortilin N-terminal domain-containing protein</fullName>
    </recommendedName>
</protein>
<organism evidence="1 2">
    <name type="scientific">Flagellimonas flava</name>
    <dbReference type="NCBI Taxonomy" id="570519"/>
    <lineage>
        <taxon>Bacteria</taxon>
        <taxon>Pseudomonadati</taxon>
        <taxon>Bacteroidota</taxon>
        <taxon>Flavobacteriia</taxon>
        <taxon>Flavobacteriales</taxon>
        <taxon>Flavobacteriaceae</taxon>
        <taxon>Flagellimonas</taxon>
    </lineage>
</organism>
<gene>
    <name evidence="1" type="ORF">SAMN04488116_0212</name>
</gene>
<evidence type="ECO:0000313" key="2">
    <source>
        <dbReference type="Proteomes" id="UP000184532"/>
    </source>
</evidence>
<name>A0A1M5HUM2_9FLAO</name>
<proteinExistence type="predicted"/>
<keyword evidence="2" id="KW-1185">Reference proteome</keyword>
<reference evidence="2" key="1">
    <citation type="submission" date="2016-11" db="EMBL/GenBank/DDBJ databases">
        <authorList>
            <person name="Varghese N."/>
            <person name="Submissions S."/>
        </authorList>
    </citation>
    <scope>NUCLEOTIDE SEQUENCE [LARGE SCALE GENOMIC DNA]</scope>
    <source>
        <strain evidence="2">DSM 22638</strain>
    </source>
</reference>
<dbReference type="PROSITE" id="PS51257">
    <property type="entry name" value="PROKAR_LIPOPROTEIN"/>
    <property type="match status" value="1"/>
</dbReference>
<dbReference type="SUPFAM" id="SSF110296">
    <property type="entry name" value="Oligoxyloglucan reducing end-specific cellobiohydrolase"/>
    <property type="match status" value="2"/>
</dbReference>
<dbReference type="AlphaFoldDB" id="A0A1M5HUM2"/>
<evidence type="ECO:0000313" key="1">
    <source>
        <dbReference type="EMBL" id="SHG19661.1"/>
    </source>
</evidence>
<dbReference type="PANTHER" id="PTHR43739:SF5">
    <property type="entry name" value="EXO-ALPHA-SIALIDASE"/>
    <property type="match status" value="1"/>
</dbReference>
<dbReference type="PANTHER" id="PTHR43739">
    <property type="entry name" value="XYLOGLUCANASE (EUROFUNG)"/>
    <property type="match status" value="1"/>
</dbReference>
<dbReference type="OrthoDB" id="9757809at2"/>
<dbReference type="RefSeq" id="WP_073176065.1">
    <property type="nucleotide sequence ID" value="NZ_FQWL01000001.1"/>
</dbReference>
<dbReference type="InterPro" id="IPR015943">
    <property type="entry name" value="WD40/YVTN_repeat-like_dom_sf"/>
</dbReference>
<sequence length="818" mass="91070">MTSNQKKGVKSTIFGIIVLSFFACGDIAKKEQDIKVPKQEPTNWKRIGPGGGGSTFVPTFSYADEKDFMIRCDMTGAYHTQDGGKSYAQINYPNGSYSFAYDPSDPKVQFIGSNTLNKSIDGGKTWKRIYPFEEDIIQESFSGDHASFTLAVKESSLFNIYDDTTVSQSHSPTVTNIKVDPNDSNTIYFSLENFLFHSQDGGKDWKRLELDGNIDFIFTNTKELKQEVLAFTASGVNSINKESLKITSFEYPEPMKPAFSITGGNIANEGRSIFYGLHNKEPDRDLGKLAPTALWISSDHGRTWQQDNSVLITNKGNALPTYATLAAAENDAQNVYIVSNSYEERKDDGTNAIWFGALKSSDSGNSWQWVWKAGGGSGEYGVRDGKDASNLEDAWVQKAFGNDFIRLIDVGVAPNDGDVAIVTDWYRSMKTVNGGESWETIYSTKAKDGTYRSNGLDVTTSYGVHFDPMDTSHIAVSYTDIGYHHSFDQGKSWSRSTNGIPVEWQNTCYWMVFDPDVKNKLWSVWSSLHDFPRGKMTRNPKWRDYARGGVAVSTDGGRSWTPTNGGMNFDSPTTSIVLDPNSPSGNRTLYVAVYGKGVFKSIDDGKNWKLHNNGIKGSLAAFELTLLPNGTLYLITSPTPQHLNGALGREVFMGAVYKSTDGAHSWTNVDLGEKTLFPNGMTYDPENPDRLYLGSWSDISLSDMVGRKIAEATGGNNPIDLDGGILMSEDGGTTWKRIFDKNYYVYDVTVDKYRSGRIYCNTFNQGAYMSEDYGNTWQKLRDYDFHWGHRVIVDENNTENVFLTTFGSSVWHGKPVTD</sequence>
<accession>A0A1M5HUM2</accession>
<dbReference type="EMBL" id="FQWL01000001">
    <property type="protein sequence ID" value="SHG19661.1"/>
    <property type="molecule type" value="Genomic_DNA"/>
</dbReference>
<dbReference type="GO" id="GO:0010411">
    <property type="term" value="P:xyloglucan metabolic process"/>
    <property type="evidence" value="ECO:0007669"/>
    <property type="project" value="TreeGrafter"/>
</dbReference>
<dbReference type="InterPro" id="IPR052025">
    <property type="entry name" value="Xyloglucanase_GH74"/>
</dbReference>
<dbReference type="Proteomes" id="UP000184532">
    <property type="component" value="Unassembled WGS sequence"/>
</dbReference>
<evidence type="ECO:0008006" key="3">
    <source>
        <dbReference type="Google" id="ProtNLM"/>
    </source>
</evidence>